<evidence type="ECO:0000256" key="1">
    <source>
        <dbReference type="ARBA" id="ARBA00005417"/>
    </source>
</evidence>
<feature type="domain" description="ABC transporter" evidence="5">
    <location>
        <begin position="2"/>
        <end position="239"/>
    </location>
</feature>
<feature type="transmembrane region" description="Helical" evidence="4">
    <location>
        <begin position="302"/>
        <end position="322"/>
    </location>
</feature>
<feature type="transmembrane region" description="Helical" evidence="4">
    <location>
        <begin position="409"/>
        <end position="436"/>
    </location>
</feature>
<dbReference type="InterPro" id="IPR027417">
    <property type="entry name" value="P-loop_NTPase"/>
</dbReference>
<evidence type="ECO:0000313" key="7">
    <source>
        <dbReference type="Proteomes" id="UP001170683"/>
    </source>
</evidence>
<evidence type="ECO:0000259" key="5">
    <source>
        <dbReference type="PROSITE" id="PS50893"/>
    </source>
</evidence>
<keyword evidence="2" id="KW-0547">Nucleotide-binding</keyword>
<dbReference type="Pfam" id="PF00005">
    <property type="entry name" value="ABC_tran"/>
    <property type="match status" value="1"/>
</dbReference>
<name>A0ABT9D420_9MOLU</name>
<dbReference type="SMART" id="SM00382">
    <property type="entry name" value="AAA"/>
    <property type="match status" value="1"/>
</dbReference>
<dbReference type="PANTHER" id="PTHR42798:SF7">
    <property type="entry name" value="ALPHA-D-RIBOSE 1-METHYLPHOSPHONATE 5-TRIPHOSPHATE SYNTHASE SUBUNIT PHNL"/>
    <property type="match status" value="1"/>
</dbReference>
<comment type="similarity">
    <text evidence="1">Belongs to the ABC transporter superfamily.</text>
</comment>
<evidence type="ECO:0000256" key="3">
    <source>
        <dbReference type="ARBA" id="ARBA00022840"/>
    </source>
</evidence>
<keyword evidence="3 6" id="KW-0067">ATP-binding</keyword>
<evidence type="ECO:0000313" key="6">
    <source>
        <dbReference type="EMBL" id="MDO8064177.1"/>
    </source>
</evidence>
<accession>A0ABT9D420</accession>
<dbReference type="Proteomes" id="UP001170683">
    <property type="component" value="Unassembled WGS sequence"/>
</dbReference>
<protein>
    <submittedName>
        <fullName evidence="6">ABC transporter ATP-binding protein</fullName>
    </submittedName>
</protein>
<dbReference type="InterPro" id="IPR017871">
    <property type="entry name" value="ABC_transporter-like_CS"/>
</dbReference>
<feature type="transmembrane region" description="Helical" evidence="4">
    <location>
        <begin position="356"/>
        <end position="376"/>
    </location>
</feature>
<evidence type="ECO:0000256" key="2">
    <source>
        <dbReference type="ARBA" id="ARBA00022741"/>
    </source>
</evidence>
<dbReference type="GO" id="GO:0005524">
    <property type="term" value="F:ATP binding"/>
    <property type="evidence" value="ECO:0007669"/>
    <property type="project" value="UniProtKB-KW"/>
</dbReference>
<keyword evidence="4" id="KW-1133">Transmembrane helix</keyword>
<dbReference type="InterPro" id="IPR003439">
    <property type="entry name" value="ABC_transporter-like_ATP-bd"/>
</dbReference>
<keyword evidence="7" id="KW-1185">Reference proteome</keyword>
<comment type="caution">
    <text evidence="6">The sequence shown here is derived from an EMBL/GenBank/DDBJ whole genome shotgun (WGS) entry which is preliminary data.</text>
</comment>
<feature type="transmembrane region" description="Helical" evidence="4">
    <location>
        <begin position="506"/>
        <end position="527"/>
    </location>
</feature>
<dbReference type="PROSITE" id="PS50893">
    <property type="entry name" value="ABC_TRANSPORTER_2"/>
    <property type="match status" value="1"/>
</dbReference>
<dbReference type="SUPFAM" id="SSF52540">
    <property type="entry name" value="P-loop containing nucleoside triphosphate hydrolases"/>
    <property type="match status" value="1"/>
</dbReference>
<dbReference type="RefSeq" id="WP_304514374.1">
    <property type="nucleotide sequence ID" value="NZ_JAOSIQ010000015.1"/>
</dbReference>
<dbReference type="Gene3D" id="3.40.50.300">
    <property type="entry name" value="P-loop containing nucleotide triphosphate hydrolases"/>
    <property type="match status" value="1"/>
</dbReference>
<proteinExistence type="inferred from homology"/>
<keyword evidence="4" id="KW-0812">Transmembrane</keyword>
<keyword evidence="4" id="KW-0472">Membrane</keyword>
<dbReference type="InterPro" id="IPR003593">
    <property type="entry name" value="AAA+_ATPase"/>
</dbReference>
<dbReference type="EMBL" id="JAOSIQ010000015">
    <property type="protein sequence ID" value="MDO8064177.1"/>
    <property type="molecule type" value="Genomic_DNA"/>
</dbReference>
<organism evidence="6 7">
    <name type="scientific">Candidatus Phytoplasma bonamiae</name>
    <dbReference type="NCBI Taxonomy" id="2982626"/>
    <lineage>
        <taxon>Bacteria</taxon>
        <taxon>Bacillati</taxon>
        <taxon>Mycoplasmatota</taxon>
        <taxon>Mollicutes</taxon>
        <taxon>Acholeplasmatales</taxon>
        <taxon>Acholeplasmataceae</taxon>
        <taxon>Candidatus Phytoplasma</taxon>
        <taxon>16SrII (Peanut WB group)</taxon>
    </lineage>
</organism>
<sequence>MIRLRNVNLSFYEDENILEDISFNLPSHGFVFLSGQSGSGKTSLCNILSGLEKISSGNILINDKDLSIFSENEMANYRNGMISYITQDSYFINELNILDNLLLSVKLQKSVIDQSIHKQIKNLFKYFNLPISFLKKKPFELSGGQLQRANIIRSLIKNADIIIADEPTGNLDSVSSNLVFQKLKEISEKKLVIVVTHDILLATKNSDVIIKIKEGIITDYLVRKPKGNLTNENFQLNANDLDLLTYVGNFEKQQFVSKINEASELFSDDNLLRFKTISSNLSFKEVNYICKVFYKTYWKRNLFSLFNNWIMTFLIFSLFLYLNSFLGKIFWYKLSFFKNIYLEFNQNVILPLNQEFYLVSLIGFLQIFLFWLFYWFRSNSFLNRQLTVFSRTAGITRILGANSQTVNKILCYFIAWFVLVFTCMHQMFMCLLQYGIFNRIKNNHFNLFSIFLNKKEISGFDNMNLFEQKMSLFQLSQKYYPSIEIQNYFALLSENGFFSISPNYRTIVSCVGFFVICFLFVYSIYLLKHSKRLNKNKPLMILKKENSA</sequence>
<dbReference type="PANTHER" id="PTHR42798">
    <property type="entry name" value="LIPOPROTEIN-RELEASING SYSTEM ATP-BINDING PROTEIN LOLD"/>
    <property type="match status" value="1"/>
</dbReference>
<dbReference type="PROSITE" id="PS00211">
    <property type="entry name" value="ABC_TRANSPORTER_1"/>
    <property type="match status" value="1"/>
</dbReference>
<reference evidence="6 7" key="1">
    <citation type="journal article" date="2023" name="Int. J. Syst. Evol. Microbiol.">
        <title>The observation of taxonomic boundaries for the 16SrII and 16SrXXV phytoplasmas using genome-based delimitation.</title>
        <authorList>
            <person name="Rodrigues Jardim B."/>
            <person name="Tran-Nguyen L.T.T."/>
            <person name="Gambley C."/>
            <person name="Al-Sadi A.M."/>
            <person name="Al-Subhi A.M."/>
            <person name="Foissac X."/>
            <person name="Salar P."/>
            <person name="Cai H."/>
            <person name="Yang J.Y."/>
            <person name="Davis R."/>
            <person name="Jones L."/>
            <person name="Rodoni B."/>
            <person name="Constable F.E."/>
        </authorList>
    </citation>
    <scope>NUCLEOTIDE SEQUENCE [LARGE SCALE GENOMIC DNA]</scope>
    <source>
        <strain evidence="6">BAWM-225</strain>
    </source>
</reference>
<gene>
    <name evidence="6" type="ORF">OC701_01705</name>
</gene>
<evidence type="ECO:0000256" key="4">
    <source>
        <dbReference type="SAM" id="Phobius"/>
    </source>
</evidence>